<dbReference type="AlphaFoldDB" id="C7NY90"/>
<dbReference type="OrthoDB" id="304381at2157"/>
<dbReference type="InterPro" id="IPR051313">
    <property type="entry name" value="Bact_iron-sidero_bind"/>
</dbReference>
<dbReference type="PANTHER" id="PTHR30532:SF1">
    <property type="entry name" value="IRON(3+)-HYDROXAMATE-BINDING PROTEIN FHUD"/>
    <property type="match status" value="1"/>
</dbReference>
<proteinExistence type="predicted"/>
<dbReference type="PROSITE" id="PS51257">
    <property type="entry name" value="PROKAR_LIPOPROTEIN"/>
    <property type="match status" value="1"/>
</dbReference>
<dbReference type="Proteomes" id="UP000001746">
    <property type="component" value="Chromosome"/>
</dbReference>
<dbReference type="InterPro" id="IPR002491">
    <property type="entry name" value="ABC_transptr_periplasmic_BD"/>
</dbReference>
<keyword evidence="2" id="KW-0813">Transport</keyword>
<feature type="domain" description="Fe/B12 periplasmic-binding" evidence="5">
    <location>
        <begin position="155"/>
        <end position="361"/>
    </location>
</feature>
<evidence type="ECO:0000313" key="7">
    <source>
        <dbReference type="Proteomes" id="UP000001746"/>
    </source>
</evidence>
<evidence type="ECO:0000256" key="2">
    <source>
        <dbReference type="ARBA" id="ARBA00022448"/>
    </source>
</evidence>
<dbReference type="KEGG" id="hmu:Hmuk_2440"/>
<dbReference type="Pfam" id="PF01497">
    <property type="entry name" value="Peripla_BP_2"/>
    <property type="match status" value="1"/>
</dbReference>
<dbReference type="GeneID" id="8411984"/>
<protein>
    <recommendedName>
        <fullName evidence="5">Fe/B12 periplasmic-binding domain-containing protein</fullName>
    </recommendedName>
</protein>
<evidence type="ECO:0000313" key="6">
    <source>
        <dbReference type="EMBL" id="ACV48550.1"/>
    </source>
</evidence>
<dbReference type="HOGENOM" id="CLU_751439_0_0_2"/>
<name>C7NY90_HALMD</name>
<sequence length="422" mass="47555">MSRDDTTHEAPTRRDYVKYGGAVIGGGLLAGCTGNSADGDNADTDSPKIEESTGGETDSPEETKTPEDTSYSVTMEPVGEVTFEGVPTTWLSTDSELTDMAFCLGQIDGWIPTPLRSFNYFEHLGVDLRSRYPNSDPYTWKEGEADYDGKEYVYEVEPDLLMFFPQRRLVYNKAWDEGDLEEISENVAPIFGTNVYRNNSSLNYDQPSIYEAFEKLARVFKEEARYEAFVEVHDQMIRTVNSKLPPEEERPTIAYLSDASDPNRGNIYPVGFDGELGQSKHFRDLEAVNAFEISEQTDYEGLLQADPDVIIIQGALEYTGNLVSDENGEAVFDLDQFRKNYVLPMEDNSVGQKVTAVQENRIEPGGVSRQGPLTNLYNTEILAQQVYPKQFGEFDPENPFDSAEEHQLFDRERVRDIINGDL</sequence>
<evidence type="ECO:0000256" key="4">
    <source>
        <dbReference type="SAM" id="MobiDB-lite"/>
    </source>
</evidence>
<reference evidence="6 7" key="1">
    <citation type="journal article" date="2009" name="Stand. Genomic Sci.">
        <title>Complete genome sequence of Halomicrobium mukohataei type strain (arg-2).</title>
        <authorList>
            <person name="Tindall B.J."/>
            <person name="Schneider S."/>
            <person name="Lapidus A."/>
            <person name="Copeland A."/>
            <person name="Glavina Del Rio T."/>
            <person name="Nolan M."/>
            <person name="Lucas S."/>
            <person name="Chen F."/>
            <person name="Tice H."/>
            <person name="Cheng J.F."/>
            <person name="Saunders E."/>
            <person name="Bruce D."/>
            <person name="Goodwin L."/>
            <person name="Pitluck S."/>
            <person name="Mikhailova N."/>
            <person name="Pati A."/>
            <person name="Ivanova N."/>
            <person name="Mavrommatis K."/>
            <person name="Chen A."/>
            <person name="Palaniappan K."/>
            <person name="Chain P."/>
            <person name="Land M."/>
            <person name="Hauser L."/>
            <person name="Chang Y.J."/>
            <person name="Jeffries C.D."/>
            <person name="Brettin T."/>
            <person name="Han C."/>
            <person name="Rohde M."/>
            <person name="Goker M."/>
            <person name="Bristow J."/>
            <person name="Eisen J.A."/>
            <person name="Markowitz V."/>
            <person name="Hugenholtz P."/>
            <person name="Klenk H.P."/>
            <person name="Kyrpides N.C."/>
            <person name="Detter J.C."/>
        </authorList>
    </citation>
    <scope>NUCLEOTIDE SEQUENCE [LARGE SCALE GENOMIC DNA]</scope>
    <source>
        <strain evidence="7">ATCC 700874 / DSM 12286 / JCM 9738 / NCIMB 13541</strain>
    </source>
</reference>
<dbReference type="GeneID" id="42180340"/>
<keyword evidence="7" id="KW-1185">Reference proteome</keyword>
<feature type="region of interest" description="Disordered" evidence="4">
    <location>
        <begin position="30"/>
        <end position="72"/>
    </location>
</feature>
<dbReference type="eggNOG" id="arCOG06180">
    <property type="taxonomic scope" value="Archaea"/>
</dbReference>
<dbReference type="EMBL" id="CP001688">
    <property type="protein sequence ID" value="ACV48550.1"/>
    <property type="molecule type" value="Genomic_DNA"/>
</dbReference>
<dbReference type="SUPFAM" id="SSF53807">
    <property type="entry name" value="Helical backbone' metal receptor"/>
    <property type="match status" value="1"/>
</dbReference>
<dbReference type="Gene3D" id="3.40.50.1980">
    <property type="entry name" value="Nitrogenase molybdenum iron protein domain"/>
    <property type="match status" value="2"/>
</dbReference>
<organism evidence="6 7">
    <name type="scientific">Halomicrobium mukohataei (strain ATCC 700874 / DSM 12286 / JCM 9738 / NCIMB 13541)</name>
    <name type="common">Haloarcula mukohataei</name>
    <dbReference type="NCBI Taxonomy" id="485914"/>
    <lineage>
        <taxon>Archaea</taxon>
        <taxon>Methanobacteriati</taxon>
        <taxon>Methanobacteriota</taxon>
        <taxon>Stenosarchaea group</taxon>
        <taxon>Halobacteria</taxon>
        <taxon>Halobacteriales</taxon>
        <taxon>Haloarculaceae</taxon>
        <taxon>Halomicrobium</taxon>
    </lineage>
</organism>
<dbReference type="PROSITE" id="PS51318">
    <property type="entry name" value="TAT"/>
    <property type="match status" value="1"/>
</dbReference>
<evidence type="ECO:0000259" key="5">
    <source>
        <dbReference type="Pfam" id="PF01497"/>
    </source>
</evidence>
<dbReference type="PANTHER" id="PTHR30532">
    <property type="entry name" value="IRON III DICITRATE-BINDING PERIPLASMIC PROTEIN"/>
    <property type="match status" value="1"/>
</dbReference>
<dbReference type="RefSeq" id="WP_015763392.1">
    <property type="nucleotide sequence ID" value="NC_013202.1"/>
</dbReference>
<dbReference type="DNASU" id="8411984"/>
<evidence type="ECO:0000256" key="1">
    <source>
        <dbReference type="ARBA" id="ARBA00004196"/>
    </source>
</evidence>
<evidence type="ECO:0000256" key="3">
    <source>
        <dbReference type="ARBA" id="ARBA00022729"/>
    </source>
</evidence>
<gene>
    <name evidence="6" type="ordered locus">Hmuk_2440</name>
</gene>
<keyword evidence="3" id="KW-0732">Signal</keyword>
<dbReference type="STRING" id="485914.Hmuk_2440"/>
<accession>C7NY90</accession>
<comment type="subcellular location">
    <subcellularLocation>
        <location evidence="1">Cell envelope</location>
    </subcellularLocation>
</comment>
<dbReference type="InterPro" id="IPR006311">
    <property type="entry name" value="TAT_signal"/>
</dbReference>